<name>A0A450ZXX6_9GAMM</name>
<evidence type="ECO:0000313" key="3">
    <source>
        <dbReference type="EMBL" id="VFK58659.1"/>
    </source>
</evidence>
<accession>A0A450ZXX6</accession>
<dbReference type="AlphaFoldDB" id="A0A450ZXX6"/>
<organism evidence="3">
    <name type="scientific">Candidatus Kentrum sp. TC</name>
    <dbReference type="NCBI Taxonomy" id="2126339"/>
    <lineage>
        <taxon>Bacteria</taxon>
        <taxon>Pseudomonadati</taxon>
        <taxon>Pseudomonadota</taxon>
        <taxon>Gammaproteobacteria</taxon>
        <taxon>Candidatus Kentrum</taxon>
    </lineage>
</organism>
<dbReference type="PROSITE" id="PS51257">
    <property type="entry name" value="PROKAR_LIPOPROTEIN"/>
    <property type="match status" value="1"/>
</dbReference>
<gene>
    <name evidence="2" type="ORF">BECKTC1821D_GA0114238_102628</name>
    <name evidence="1" type="ORF">BECKTC1821E_GA0114239_10314</name>
    <name evidence="3" type="ORF">BECKTC1821F_GA0114240_102536</name>
</gene>
<proteinExistence type="predicted"/>
<dbReference type="EMBL" id="CAADFS010000026">
    <property type="protein sequence ID" value="VFK45697.1"/>
    <property type="molecule type" value="Genomic_DNA"/>
</dbReference>
<evidence type="ECO:0000313" key="1">
    <source>
        <dbReference type="EMBL" id="VFK44067.1"/>
    </source>
</evidence>
<evidence type="ECO:0000313" key="2">
    <source>
        <dbReference type="EMBL" id="VFK45697.1"/>
    </source>
</evidence>
<protein>
    <recommendedName>
        <fullName evidence="4">Lipoprotein</fullName>
    </recommendedName>
</protein>
<dbReference type="EMBL" id="CAADFT010000031">
    <property type="protein sequence ID" value="VFK44067.1"/>
    <property type="molecule type" value="Genomic_DNA"/>
</dbReference>
<reference evidence="3" key="1">
    <citation type="submission" date="2019-02" db="EMBL/GenBank/DDBJ databases">
        <authorList>
            <person name="Gruber-Vodicka R. H."/>
            <person name="Seah K. B. B."/>
        </authorList>
    </citation>
    <scope>NUCLEOTIDE SEQUENCE</scope>
    <source>
        <strain evidence="2">BECK_BZ123</strain>
        <strain evidence="1">BECK_BZ125</strain>
        <strain evidence="3">BECK_BZ126</strain>
    </source>
</reference>
<dbReference type="EMBL" id="CAADFW010000025">
    <property type="protein sequence ID" value="VFK58659.1"/>
    <property type="molecule type" value="Genomic_DNA"/>
</dbReference>
<sequence length="64" mass="7151">MRCKKYKVILLVLSVVLISGCGRIATNYEANPIMMEQTGLLKKGSNIIDQSKLENRIGKITNKI</sequence>
<evidence type="ECO:0008006" key="4">
    <source>
        <dbReference type="Google" id="ProtNLM"/>
    </source>
</evidence>